<evidence type="ECO:0000256" key="3">
    <source>
        <dbReference type="ARBA" id="ARBA00022448"/>
    </source>
</evidence>
<reference evidence="12 13" key="1">
    <citation type="submission" date="2018-01" db="EMBL/GenBank/DDBJ databases">
        <title>Deinococcus koreensis sp. nov., a radiation-resistant bacterium isolated from river water.</title>
        <authorList>
            <person name="Choi A."/>
        </authorList>
    </citation>
    <scope>NUCLEOTIDE SEQUENCE [LARGE SCALE GENOMIC DNA]</scope>
    <source>
        <strain evidence="12 13">SJW1-2</strain>
    </source>
</reference>
<dbReference type="Gene3D" id="1.20.58.370">
    <property type="entry name" value="MalF N-terminal region-like"/>
    <property type="match status" value="1"/>
</dbReference>
<feature type="domain" description="ABC transmembrane type-1" evidence="11">
    <location>
        <begin position="229"/>
        <end position="453"/>
    </location>
</feature>
<dbReference type="OrthoDB" id="9809527at2"/>
<evidence type="ECO:0000256" key="5">
    <source>
        <dbReference type="ARBA" id="ARBA00022597"/>
    </source>
</evidence>
<sequence>MRPPTKARPTVPPQGAAGVLIAVGILSALLAICGLIGWLLSSLTAQIAPTAPPYMILVWILAALLVLTPLTSRLFPWISNWLYLFPALVFILAFTVLPVVLTVNYAFTNYSGANSGNPDSASRTTATLSADRRVVTLPEVGADQPLSEFLKCAAPSCAGATLVLYDEDASVPYRQLVDSVRGNTVTLRTAVPAAVQVAAATRLNRYEYVGLQNFQEIFSKASRALLPVFIWTIVFAFSTIIINAVAGLILGILLYNKRLKGRNIYRTLLFLPWAIPAVISVQMWVALFNQQFGIVNKTLGLLGFVAVPWLNDPLWAKISILLVNLWLGFPYMMTATISALSTINDDLYEAASIDGASRWQQIVNITLPLLRTSFTPILLSGFAFNFNNFGIIYLLTAGGPAQEGRESTAQSTDILLSWGYNTAFVSSGGQNFSLASAIALIIFFLTLAISLVNFKAAGVFEEARK</sequence>
<organism evidence="12 13">
    <name type="scientific">Deinococcus koreensis</name>
    <dbReference type="NCBI Taxonomy" id="2054903"/>
    <lineage>
        <taxon>Bacteria</taxon>
        <taxon>Thermotogati</taxon>
        <taxon>Deinococcota</taxon>
        <taxon>Deinococci</taxon>
        <taxon>Deinococcales</taxon>
        <taxon>Deinococcaceae</taxon>
        <taxon>Deinococcus</taxon>
    </lineage>
</organism>
<protein>
    <recommendedName>
        <fullName evidence="10">Maltose/maltodextrin transport system permease protein</fullName>
    </recommendedName>
</protein>
<keyword evidence="7 9" id="KW-1133">Transmembrane helix</keyword>
<feature type="transmembrane region" description="Helical" evidence="9">
    <location>
        <begin position="51"/>
        <end position="70"/>
    </location>
</feature>
<evidence type="ECO:0000256" key="2">
    <source>
        <dbReference type="ARBA" id="ARBA00009047"/>
    </source>
</evidence>
<feature type="transmembrane region" description="Helical" evidence="9">
    <location>
        <begin position="267"/>
        <end position="288"/>
    </location>
</feature>
<evidence type="ECO:0000256" key="9">
    <source>
        <dbReference type="RuleBase" id="RU363032"/>
    </source>
</evidence>
<proteinExistence type="inferred from homology"/>
<dbReference type="Gene3D" id="1.10.3720.10">
    <property type="entry name" value="MetI-like"/>
    <property type="match status" value="1"/>
</dbReference>
<comment type="subcellular location">
    <subcellularLocation>
        <location evidence="1 9">Cell membrane</location>
        <topology evidence="1 9">Multi-pass membrane protein</topology>
    </subcellularLocation>
</comment>
<keyword evidence="3 9" id="KW-0813">Transport</keyword>
<dbReference type="Pfam" id="PF00528">
    <property type="entry name" value="BPD_transp_1"/>
    <property type="match status" value="1"/>
</dbReference>
<gene>
    <name evidence="12" type="ORF">CVO96_15750</name>
</gene>
<feature type="transmembrane region" description="Helical" evidence="9">
    <location>
        <begin position="16"/>
        <end position="39"/>
    </location>
</feature>
<dbReference type="CDD" id="cd06261">
    <property type="entry name" value="TM_PBP2"/>
    <property type="match status" value="1"/>
</dbReference>
<evidence type="ECO:0000259" key="11">
    <source>
        <dbReference type="PROSITE" id="PS50928"/>
    </source>
</evidence>
<dbReference type="SUPFAM" id="SSF161098">
    <property type="entry name" value="MetI-like"/>
    <property type="match status" value="1"/>
</dbReference>
<evidence type="ECO:0000313" key="12">
    <source>
        <dbReference type="EMBL" id="PNY83127.1"/>
    </source>
</evidence>
<dbReference type="GO" id="GO:0042956">
    <property type="term" value="P:maltodextrin transmembrane transport"/>
    <property type="evidence" value="ECO:0007669"/>
    <property type="project" value="TreeGrafter"/>
</dbReference>
<dbReference type="AlphaFoldDB" id="A0A2K3V2V8"/>
<comment type="similarity">
    <text evidence="2 10">Belongs to the binding-protein-dependent transport system permease family. MalFG subfamily.</text>
</comment>
<dbReference type="PANTHER" id="PTHR47314:SF1">
    <property type="entry name" value="MALTOSE_MALTODEXTRIN TRANSPORT SYSTEM PERMEASE PROTEIN MALF"/>
    <property type="match status" value="1"/>
</dbReference>
<evidence type="ECO:0000256" key="10">
    <source>
        <dbReference type="RuleBase" id="RU367050"/>
    </source>
</evidence>
<dbReference type="GO" id="GO:1990060">
    <property type="term" value="C:maltose transport complex"/>
    <property type="evidence" value="ECO:0007669"/>
    <property type="project" value="TreeGrafter"/>
</dbReference>
<feature type="transmembrane region" description="Helical" evidence="9">
    <location>
        <begin position="294"/>
        <end position="311"/>
    </location>
</feature>
<keyword evidence="6 9" id="KW-0812">Transmembrane</keyword>
<feature type="transmembrane region" description="Helical" evidence="9">
    <location>
        <begin position="318"/>
        <end position="340"/>
    </location>
</feature>
<feature type="transmembrane region" description="Helical" evidence="9">
    <location>
        <begin position="82"/>
        <end position="107"/>
    </location>
</feature>
<dbReference type="InterPro" id="IPR000515">
    <property type="entry name" value="MetI-like"/>
</dbReference>
<comment type="function">
    <text evidence="10">Part of the ABC transporter complex MalEFGK involved in maltose/maltodextrin import. Probably responsible for the translocation of the substrate across the membrane.</text>
</comment>
<feature type="transmembrane region" description="Helical" evidence="9">
    <location>
        <begin position="228"/>
        <end position="255"/>
    </location>
</feature>
<dbReference type="PANTHER" id="PTHR47314">
    <property type="entry name" value="MALTOSE/MALTODEXTRIN TRANSPORT SYSTEM PERMEASE PROTEIN MALF"/>
    <property type="match status" value="1"/>
</dbReference>
<dbReference type="SUPFAM" id="SSF160964">
    <property type="entry name" value="MalF N-terminal region-like"/>
    <property type="match status" value="1"/>
</dbReference>
<evidence type="ECO:0000256" key="6">
    <source>
        <dbReference type="ARBA" id="ARBA00022692"/>
    </source>
</evidence>
<keyword evidence="5 10" id="KW-0762">Sugar transport</keyword>
<name>A0A2K3V2V8_9DEIO</name>
<dbReference type="GO" id="GO:0015423">
    <property type="term" value="F:ABC-type maltose transporter activity"/>
    <property type="evidence" value="ECO:0007669"/>
    <property type="project" value="TreeGrafter"/>
</dbReference>
<dbReference type="RefSeq" id="WP_103313559.1">
    <property type="nucleotide sequence ID" value="NZ_PPPD01000001.1"/>
</dbReference>
<dbReference type="PROSITE" id="PS50928">
    <property type="entry name" value="ABC_TM1"/>
    <property type="match status" value="1"/>
</dbReference>
<accession>A0A2K3V2V8</accession>
<evidence type="ECO:0000256" key="7">
    <source>
        <dbReference type="ARBA" id="ARBA00022989"/>
    </source>
</evidence>
<evidence type="ECO:0000256" key="4">
    <source>
        <dbReference type="ARBA" id="ARBA00022475"/>
    </source>
</evidence>
<keyword evidence="13" id="KW-1185">Reference proteome</keyword>
<dbReference type="EMBL" id="PPPD01000001">
    <property type="protein sequence ID" value="PNY83127.1"/>
    <property type="molecule type" value="Genomic_DNA"/>
</dbReference>
<evidence type="ECO:0000256" key="1">
    <source>
        <dbReference type="ARBA" id="ARBA00004651"/>
    </source>
</evidence>
<dbReference type="InterPro" id="IPR035277">
    <property type="entry name" value="MalF_N"/>
</dbReference>
<keyword evidence="8 9" id="KW-0472">Membrane</keyword>
<keyword evidence="4 10" id="KW-1003">Cell membrane</keyword>
<dbReference type="Proteomes" id="UP000236379">
    <property type="component" value="Unassembled WGS sequence"/>
</dbReference>
<comment type="caution">
    <text evidence="12">The sequence shown here is derived from an EMBL/GenBank/DDBJ whole genome shotgun (WGS) entry which is preliminary data.</text>
</comment>
<feature type="transmembrane region" description="Helical" evidence="9">
    <location>
        <begin position="432"/>
        <end position="454"/>
    </location>
</feature>
<evidence type="ECO:0000256" key="8">
    <source>
        <dbReference type="ARBA" id="ARBA00023136"/>
    </source>
</evidence>
<evidence type="ECO:0000313" key="13">
    <source>
        <dbReference type="Proteomes" id="UP000236379"/>
    </source>
</evidence>
<dbReference type="InterPro" id="IPR035906">
    <property type="entry name" value="MetI-like_sf"/>
</dbReference>